<dbReference type="PANTHER" id="PTHR11226">
    <property type="entry name" value="UDP-GLUCOSE GLYCOPROTEIN:GLUCOSYLTRANSFERASE"/>
    <property type="match status" value="1"/>
</dbReference>
<feature type="domain" description="Glucosyltransferase 24 catalytic" evidence="4">
    <location>
        <begin position="83"/>
        <end position="164"/>
    </location>
</feature>
<proteinExistence type="predicted"/>
<dbReference type="InterPro" id="IPR029044">
    <property type="entry name" value="Nucleotide-diphossugar_trans"/>
</dbReference>
<comment type="function">
    <text evidence="2">Recognizes glycoproteins with minor folding defects. Reglucosylates single N-glycans near the misfolded part of the protein, thus providing quality control for protein folding in the endoplasmic reticulum. Reglucosylated proteins are recognized by calreticulin for recycling to the endoplasmic reticulum and refolding or degradation.</text>
</comment>
<dbReference type="AlphaFoldDB" id="A0AA38HL34"/>
<evidence type="ECO:0000256" key="3">
    <source>
        <dbReference type="ARBA" id="ARBA00048456"/>
    </source>
</evidence>
<feature type="domain" description="Glucosyltransferase 24 catalytic" evidence="4">
    <location>
        <begin position="240"/>
        <end position="308"/>
    </location>
</feature>
<dbReference type="Pfam" id="PF18404">
    <property type="entry name" value="Glyco_transf_24"/>
    <property type="match status" value="3"/>
</dbReference>
<dbReference type="Gene3D" id="3.90.550.10">
    <property type="entry name" value="Spore Coat Polysaccharide Biosynthesis Protein SpsA, Chain A"/>
    <property type="match status" value="1"/>
</dbReference>
<dbReference type="GO" id="GO:0005783">
    <property type="term" value="C:endoplasmic reticulum"/>
    <property type="evidence" value="ECO:0007669"/>
    <property type="project" value="TreeGrafter"/>
</dbReference>
<name>A0AA38HL34_9CUCU</name>
<dbReference type="InterPro" id="IPR009448">
    <property type="entry name" value="UDP-g_GGtrans"/>
</dbReference>
<dbReference type="GO" id="GO:0003980">
    <property type="term" value="F:UDP-glucose:glycoprotein glucosyltransferase activity"/>
    <property type="evidence" value="ECO:0007669"/>
    <property type="project" value="InterPro"/>
</dbReference>
<evidence type="ECO:0000259" key="4">
    <source>
        <dbReference type="Pfam" id="PF18404"/>
    </source>
</evidence>
<evidence type="ECO:0000313" key="5">
    <source>
        <dbReference type="EMBL" id="KAJ3632071.1"/>
    </source>
</evidence>
<reference evidence="5" key="1">
    <citation type="journal article" date="2023" name="G3 (Bethesda)">
        <title>Whole genome assemblies of Zophobas morio and Tenebrio molitor.</title>
        <authorList>
            <person name="Kaur S."/>
            <person name="Stinson S.A."/>
            <person name="diCenzo G.C."/>
        </authorList>
    </citation>
    <scope>NUCLEOTIDE SEQUENCE</scope>
    <source>
        <strain evidence="5">QUZm001</strain>
    </source>
</reference>
<evidence type="ECO:0000256" key="2">
    <source>
        <dbReference type="ARBA" id="ARBA00045874"/>
    </source>
</evidence>
<dbReference type="PANTHER" id="PTHR11226:SF0">
    <property type="entry name" value="UDP-GLUCOSE:GLYCOPROTEIN GLUCOSYLTRANSFERASE"/>
    <property type="match status" value="1"/>
</dbReference>
<protein>
    <recommendedName>
        <fullName evidence="4">Glucosyltransferase 24 catalytic domain-containing protein</fullName>
    </recommendedName>
</protein>
<dbReference type="SUPFAM" id="SSF53448">
    <property type="entry name" value="Nucleotide-diphospho-sugar transferases"/>
    <property type="match status" value="1"/>
</dbReference>
<comment type="catalytic activity">
    <reaction evidence="3">
        <text>N(4)-(alpha-D-Man-(1-&gt;2)-alpha-D-Man-(1-&gt;2)-alpha-D-Man-(1-&gt;3)-[alpha-D-Man-(1-&gt;2)-alpha-D-Man-(1-&gt;3)-[alpha-D-Man-(1-&gt;2)-alpha-D-Man-(1-&gt;6)]-alpha-D-Man-(1-&gt;6)]-beta-D-Man-(1-&gt;4)-beta-D-GlcNAc-(1-&gt;4)-beta-D-GlcNAc)-L-asparaginyl-[protein] (N-glucan mannose isomer 9A1,2,3B1,2,3) + UDP-alpha-D-glucose = N(4)-(alpha-D-Glc-(1-&gt;3)-alpha-D-Man-(1-&gt;2)-alpha-D-Man-(1-&gt;2)-alpha-D-Man-(1-&gt;3)-[alpha-D-Man-(1-&gt;2)-alpha-D-Man-(1-&gt;3)-[alpha-D-Man-(1-&gt;2)-alpha-D-Man-(1-&gt;6)]-alpha-D-Man-(1-&gt;6)]-beta-D-Man-(1-&gt;4)-beta-D-GlcNAc-(1-&gt;4)-beta-D-GlcNAc)-L-asparaginyl-[protein] + UDP + H(+)</text>
        <dbReference type="Rhea" id="RHEA:61304"/>
        <dbReference type="Rhea" id="RHEA-COMP:14356"/>
        <dbReference type="Rhea" id="RHEA-COMP:14357"/>
        <dbReference type="ChEBI" id="CHEBI:15378"/>
        <dbReference type="ChEBI" id="CHEBI:58223"/>
        <dbReference type="ChEBI" id="CHEBI:58885"/>
        <dbReference type="ChEBI" id="CHEBI:59080"/>
        <dbReference type="ChEBI" id="CHEBI:139493"/>
    </reaction>
</comment>
<dbReference type="Proteomes" id="UP001168821">
    <property type="component" value="Unassembled WGS sequence"/>
</dbReference>
<dbReference type="GO" id="GO:0018279">
    <property type="term" value="P:protein N-linked glycosylation via asparagine"/>
    <property type="evidence" value="ECO:0007669"/>
    <property type="project" value="TreeGrafter"/>
</dbReference>
<dbReference type="InterPro" id="IPR040497">
    <property type="entry name" value="Glyco_transf_24"/>
</dbReference>
<feature type="domain" description="Glucosyltransferase 24 catalytic" evidence="4">
    <location>
        <begin position="1"/>
        <end position="68"/>
    </location>
</feature>
<gene>
    <name evidence="5" type="ORF">Zmor_024815</name>
</gene>
<keyword evidence="6" id="KW-1185">Reference proteome</keyword>
<evidence type="ECO:0000313" key="6">
    <source>
        <dbReference type="Proteomes" id="UP001168821"/>
    </source>
</evidence>
<evidence type="ECO:0000256" key="1">
    <source>
        <dbReference type="ARBA" id="ARBA00001913"/>
    </source>
</evidence>
<dbReference type="EMBL" id="JALNTZ010000735">
    <property type="protein sequence ID" value="KAJ3632071.1"/>
    <property type="molecule type" value="Genomic_DNA"/>
</dbReference>
<dbReference type="GO" id="GO:0036503">
    <property type="term" value="P:ERAD pathway"/>
    <property type="evidence" value="ECO:0007669"/>
    <property type="project" value="TreeGrafter"/>
</dbReference>
<dbReference type="GO" id="GO:0051082">
    <property type="term" value="F:unfolded protein binding"/>
    <property type="evidence" value="ECO:0007669"/>
    <property type="project" value="TreeGrafter"/>
</dbReference>
<comment type="caution">
    <text evidence="5">The sequence shown here is derived from an EMBL/GenBank/DDBJ whole genome shotgun (WGS) entry which is preliminary data.</text>
</comment>
<comment type="cofactor">
    <cofactor evidence="1">
        <name>Ca(2+)</name>
        <dbReference type="ChEBI" id="CHEBI:29108"/>
    </cofactor>
</comment>
<accession>A0AA38HL34</accession>
<sequence>MLISVVKNTLSPVKFWLLEDFLSPTFKKTLPIMAQKFDFDYTLVTYKWPAWLRSQTEKQRTIWGCVVVLSRDFRLVSHTSRLSYKILFLDVLFPLEVKRIIFVDADQVVRADLKELMKLDLKGAPYAYTPFCNDRKEMDRFRFWKRGYWREQLAGLPYHIRFLYWPSPVHLSYREASFSLAPSTSLTWSLSVYWPPVIGCGKLTSFSRLILTASRIWTKVARSVSRGLLSTRCNQFALVDLPNSMQHELPIYHLPQEWLWCETWCSDELKEKAKTIDLCNNPLTKEPKLQAATRILSEWKKLDEEARTVKVIKENLNPFNAAKEEL</sequence>
<organism evidence="5 6">
    <name type="scientific">Zophobas morio</name>
    <dbReference type="NCBI Taxonomy" id="2755281"/>
    <lineage>
        <taxon>Eukaryota</taxon>
        <taxon>Metazoa</taxon>
        <taxon>Ecdysozoa</taxon>
        <taxon>Arthropoda</taxon>
        <taxon>Hexapoda</taxon>
        <taxon>Insecta</taxon>
        <taxon>Pterygota</taxon>
        <taxon>Neoptera</taxon>
        <taxon>Endopterygota</taxon>
        <taxon>Coleoptera</taxon>
        <taxon>Polyphaga</taxon>
        <taxon>Cucujiformia</taxon>
        <taxon>Tenebrionidae</taxon>
        <taxon>Zophobas</taxon>
    </lineage>
</organism>